<dbReference type="Proteomes" id="UP000070444">
    <property type="component" value="Unassembled WGS sequence"/>
</dbReference>
<dbReference type="InterPro" id="IPR011990">
    <property type="entry name" value="TPR-like_helical_dom_sf"/>
</dbReference>
<dbReference type="Pfam" id="PF13812">
    <property type="entry name" value="PPR_3"/>
    <property type="match status" value="1"/>
</dbReference>
<dbReference type="OrthoDB" id="185373at2759"/>
<dbReference type="EMBL" id="KQ964419">
    <property type="protein sequence ID" value="KXN74958.1"/>
    <property type="molecule type" value="Genomic_DNA"/>
</dbReference>
<evidence type="ECO:0000256" key="2">
    <source>
        <dbReference type="PROSITE-ProRule" id="PRU00708"/>
    </source>
</evidence>
<name>A0A137PIX4_CONC2</name>
<gene>
    <name evidence="3" type="ORF">CONCODRAFT_14504</name>
</gene>
<dbReference type="InterPro" id="IPR002885">
    <property type="entry name" value="PPR_rpt"/>
</dbReference>
<evidence type="ECO:0000313" key="4">
    <source>
        <dbReference type="Proteomes" id="UP000070444"/>
    </source>
</evidence>
<dbReference type="PANTHER" id="PTHR46128">
    <property type="entry name" value="MITOCHONDRIAL GROUP I INTRON SPLICING FACTOR CCM1"/>
    <property type="match status" value="1"/>
</dbReference>
<dbReference type="InterPro" id="IPR050872">
    <property type="entry name" value="PPR_P_subfamily"/>
</dbReference>
<dbReference type="PROSITE" id="PS51375">
    <property type="entry name" value="PPR"/>
    <property type="match status" value="1"/>
</dbReference>
<evidence type="ECO:0000256" key="1">
    <source>
        <dbReference type="ARBA" id="ARBA00007626"/>
    </source>
</evidence>
<accession>A0A137PIX4</accession>
<dbReference type="STRING" id="796925.A0A137PIX4"/>
<organism evidence="3 4">
    <name type="scientific">Conidiobolus coronatus (strain ATCC 28846 / CBS 209.66 / NRRL 28638)</name>
    <name type="common">Delacroixia coronata</name>
    <dbReference type="NCBI Taxonomy" id="796925"/>
    <lineage>
        <taxon>Eukaryota</taxon>
        <taxon>Fungi</taxon>
        <taxon>Fungi incertae sedis</taxon>
        <taxon>Zoopagomycota</taxon>
        <taxon>Entomophthoromycotina</taxon>
        <taxon>Entomophthoromycetes</taxon>
        <taxon>Entomophthorales</taxon>
        <taxon>Ancylistaceae</taxon>
        <taxon>Conidiobolus</taxon>
    </lineage>
</organism>
<feature type="repeat" description="PPR" evidence="2">
    <location>
        <begin position="204"/>
        <end position="238"/>
    </location>
</feature>
<evidence type="ECO:0000313" key="3">
    <source>
        <dbReference type="EMBL" id="KXN74958.1"/>
    </source>
</evidence>
<dbReference type="PANTHER" id="PTHR46128:SF211">
    <property type="entry name" value="PENTACOTRIPEPTIDE-REPEAT REGION OF PRORP DOMAIN-CONTAINING PROTEIN"/>
    <property type="match status" value="1"/>
</dbReference>
<dbReference type="AlphaFoldDB" id="A0A137PIX4"/>
<evidence type="ECO:0008006" key="5">
    <source>
        <dbReference type="Google" id="ProtNLM"/>
    </source>
</evidence>
<protein>
    <recommendedName>
        <fullName evidence="5">Pentacotripeptide-repeat region of PRORP domain-containing protein</fullName>
    </recommendedName>
</protein>
<reference evidence="3 4" key="1">
    <citation type="journal article" date="2015" name="Genome Biol. Evol.">
        <title>Phylogenomic analyses indicate that early fungi evolved digesting cell walls of algal ancestors of land plants.</title>
        <authorList>
            <person name="Chang Y."/>
            <person name="Wang S."/>
            <person name="Sekimoto S."/>
            <person name="Aerts A.L."/>
            <person name="Choi C."/>
            <person name="Clum A."/>
            <person name="LaButti K.M."/>
            <person name="Lindquist E.A."/>
            <person name="Yee Ngan C."/>
            <person name="Ohm R.A."/>
            <person name="Salamov A.A."/>
            <person name="Grigoriev I.V."/>
            <person name="Spatafora J.W."/>
            <person name="Berbee M.L."/>
        </authorList>
    </citation>
    <scope>NUCLEOTIDE SEQUENCE [LARGE SCALE GENOMIC DNA]</scope>
    <source>
        <strain evidence="3 4">NRRL 28638</strain>
    </source>
</reference>
<sequence>MNRILRSTKYSLNISIIFRRYIHEPTLPSIPSSISIPNTQQNLALSATHPDFTDSKTLLHKRITNLLLSNHLDGAFDLLEAYSLHPNPQMDSLTLILVGQYCLKNSSVKKGEKVGLNSYNQIQKLIEYSNVFKLSCEPALQDLLMKAYLKLPDNLKPKELPIAYINDLETCHFFLRKMIKTGQFREASKLFRRVRLGKFKFYPNALTFSIMIHMNVIQQQWTYALKFLHYMREAGITPTPVIYNQIILLLARCGEEEQALMYLEQMKSEFNLIPLKQTYQYLILHFSGYDSENPIIKKLRNELIERYTLPSKSYYVQLVRNHCKLQEYEHLKETLGELYQIYPNEKHFFIIKILLSHLIENKMYDEAKALFEDAVDRGYVVPSYYEKEINELLNN</sequence>
<proteinExistence type="inferred from homology"/>
<keyword evidence="4" id="KW-1185">Reference proteome</keyword>
<comment type="similarity">
    <text evidence="1">Belongs to the PPR family. P subfamily.</text>
</comment>
<dbReference type="Gene3D" id="1.25.40.10">
    <property type="entry name" value="Tetratricopeptide repeat domain"/>
    <property type="match status" value="1"/>
</dbReference>